<accession>A0A1F6DHE5</accession>
<dbReference type="SUPFAM" id="SSF54637">
    <property type="entry name" value="Thioesterase/thiol ester dehydrase-isomerase"/>
    <property type="match status" value="1"/>
</dbReference>
<dbReference type="Gene3D" id="3.10.129.10">
    <property type="entry name" value="Hotdog Thioesterase"/>
    <property type="match status" value="1"/>
</dbReference>
<dbReference type="InterPro" id="IPR029069">
    <property type="entry name" value="HotDog_dom_sf"/>
</dbReference>
<comment type="caution">
    <text evidence="1">The sequence shown here is derived from an EMBL/GenBank/DDBJ whole genome shotgun (WGS) entry which is preliminary data.</text>
</comment>
<name>A0A1F6DHE5_9BACT</name>
<dbReference type="EMBL" id="MFLA01000001">
    <property type="protein sequence ID" value="OGG60740.1"/>
    <property type="molecule type" value="Genomic_DNA"/>
</dbReference>
<gene>
    <name evidence="1" type="ORF">A2765_01335</name>
</gene>
<protein>
    <recommendedName>
        <fullName evidence="3">MaoC-like domain-containing protein</fullName>
    </recommendedName>
</protein>
<sequence>MLRQDVYDPSGFLKAFWRPIFELFATVAGDTTFYMQAPLFADDIAETPYESLKVGAKASAEFRLWWGGLLYYFRSCGYWGAAQETGASHRKTNAHVGLIEGAVYALIERELPGPGSKVEEVRFRFDRHHPAFIDDTLTVSVEITSVDAQERGVVLAAEVTNQHGEIIMQGIVSVLR</sequence>
<evidence type="ECO:0000313" key="2">
    <source>
        <dbReference type="Proteomes" id="UP000176377"/>
    </source>
</evidence>
<proteinExistence type="predicted"/>
<evidence type="ECO:0000313" key="1">
    <source>
        <dbReference type="EMBL" id="OGG60740.1"/>
    </source>
</evidence>
<dbReference type="Proteomes" id="UP000176377">
    <property type="component" value="Unassembled WGS sequence"/>
</dbReference>
<dbReference type="AlphaFoldDB" id="A0A1F6DHE5"/>
<reference evidence="1 2" key="1">
    <citation type="journal article" date="2016" name="Nat. Commun.">
        <title>Thousands of microbial genomes shed light on interconnected biogeochemical processes in an aquifer system.</title>
        <authorList>
            <person name="Anantharaman K."/>
            <person name="Brown C.T."/>
            <person name="Hug L.A."/>
            <person name="Sharon I."/>
            <person name="Castelle C.J."/>
            <person name="Probst A.J."/>
            <person name="Thomas B.C."/>
            <person name="Singh A."/>
            <person name="Wilkins M.J."/>
            <person name="Karaoz U."/>
            <person name="Brodie E.L."/>
            <person name="Williams K.H."/>
            <person name="Hubbard S.S."/>
            <person name="Banfield J.F."/>
        </authorList>
    </citation>
    <scope>NUCLEOTIDE SEQUENCE [LARGE SCALE GENOMIC DNA]</scope>
</reference>
<evidence type="ECO:0008006" key="3">
    <source>
        <dbReference type="Google" id="ProtNLM"/>
    </source>
</evidence>
<organism evidence="1 2">
    <name type="scientific">Candidatus Kaiserbacteria bacterium RIFCSPHIGHO2_01_FULL_56_24</name>
    <dbReference type="NCBI Taxonomy" id="1798487"/>
    <lineage>
        <taxon>Bacteria</taxon>
        <taxon>Candidatus Kaiseribacteriota</taxon>
    </lineage>
</organism>